<feature type="region of interest" description="Disordered" evidence="1">
    <location>
        <begin position="850"/>
        <end position="869"/>
    </location>
</feature>
<organism evidence="2 3">
    <name type="scientific">Pleodorina starrii</name>
    <dbReference type="NCBI Taxonomy" id="330485"/>
    <lineage>
        <taxon>Eukaryota</taxon>
        <taxon>Viridiplantae</taxon>
        <taxon>Chlorophyta</taxon>
        <taxon>core chlorophytes</taxon>
        <taxon>Chlorophyceae</taxon>
        <taxon>CS clade</taxon>
        <taxon>Chlamydomonadales</taxon>
        <taxon>Volvocaceae</taxon>
        <taxon>Pleodorina</taxon>
    </lineage>
</organism>
<dbReference type="AlphaFoldDB" id="A0A9W6BAN2"/>
<feature type="compositionally biased region" description="Gly residues" evidence="1">
    <location>
        <begin position="293"/>
        <end position="302"/>
    </location>
</feature>
<evidence type="ECO:0000313" key="2">
    <source>
        <dbReference type="EMBL" id="GLC48275.1"/>
    </source>
</evidence>
<feature type="compositionally biased region" description="Low complexity" evidence="1">
    <location>
        <begin position="685"/>
        <end position="694"/>
    </location>
</feature>
<feature type="compositionally biased region" description="Pro residues" evidence="1">
    <location>
        <begin position="660"/>
        <end position="670"/>
    </location>
</feature>
<accession>A0A9W6BAN2</accession>
<dbReference type="EMBL" id="BRXU01000001">
    <property type="protein sequence ID" value="GLC48275.1"/>
    <property type="molecule type" value="Genomic_DNA"/>
</dbReference>
<feature type="compositionally biased region" description="Pro residues" evidence="1">
    <location>
        <begin position="554"/>
        <end position="564"/>
    </location>
</feature>
<dbReference type="Proteomes" id="UP001165080">
    <property type="component" value="Unassembled WGS sequence"/>
</dbReference>
<evidence type="ECO:0000313" key="3">
    <source>
        <dbReference type="Proteomes" id="UP001165080"/>
    </source>
</evidence>
<feature type="compositionally biased region" description="Low complexity" evidence="1">
    <location>
        <begin position="303"/>
        <end position="314"/>
    </location>
</feature>
<feature type="compositionally biased region" description="Low complexity" evidence="1">
    <location>
        <begin position="614"/>
        <end position="628"/>
    </location>
</feature>
<name>A0A9W6BAN2_9CHLO</name>
<comment type="caution">
    <text evidence="2">The sequence shown here is derived from an EMBL/GenBank/DDBJ whole genome shotgun (WGS) entry which is preliminary data.</text>
</comment>
<reference evidence="2 3" key="1">
    <citation type="journal article" date="2023" name="Commun. Biol.">
        <title>Reorganization of the ancestral sex-determining regions during the evolution of trioecy in Pleodorina starrii.</title>
        <authorList>
            <person name="Takahashi K."/>
            <person name="Suzuki S."/>
            <person name="Kawai-Toyooka H."/>
            <person name="Yamamoto K."/>
            <person name="Hamaji T."/>
            <person name="Ootsuki R."/>
            <person name="Yamaguchi H."/>
            <person name="Kawachi M."/>
            <person name="Higashiyama T."/>
            <person name="Nozaki H."/>
        </authorList>
    </citation>
    <scope>NUCLEOTIDE SEQUENCE [LARGE SCALE GENOMIC DNA]</scope>
    <source>
        <strain evidence="2 3">NIES-4479</strain>
    </source>
</reference>
<proteinExistence type="predicted"/>
<feature type="region of interest" description="Disordered" evidence="1">
    <location>
        <begin position="614"/>
        <end position="819"/>
    </location>
</feature>
<protein>
    <submittedName>
        <fullName evidence="2">Uncharacterized protein</fullName>
    </submittedName>
</protein>
<feature type="region of interest" description="Disordered" evidence="1">
    <location>
        <begin position="277"/>
        <end position="350"/>
    </location>
</feature>
<gene>
    <name evidence="2" type="primary">PLEST000822</name>
    <name evidence="2" type="ORF">PLESTB_000078200</name>
</gene>
<evidence type="ECO:0000256" key="1">
    <source>
        <dbReference type="SAM" id="MobiDB-lite"/>
    </source>
</evidence>
<feature type="region of interest" description="Disordered" evidence="1">
    <location>
        <begin position="476"/>
        <end position="580"/>
    </location>
</feature>
<feature type="compositionally biased region" description="Low complexity" evidence="1">
    <location>
        <begin position="701"/>
        <end position="716"/>
    </location>
</feature>
<sequence length="869" mass="89278">MIGRYRRGNAAAADRAKTLLFVAVSALATTGLSLAAGFFSSRRRARRARLCYKEAQLTRAGDSSAHEQANACLEREQAAASWAIQVYQPWSLPPCLCLVTELSSQSGAPTQRSLKADTKEAHLDSDDDRFAASSCESDVYDSDTGAAAPCLATSATAAVSAFSKIPDEVVLFFEPNELVLEPADAAGVATEPDALAIVTGLAVIAPFPPAEAYSIPKTLNSLRSAESWTSLEFGPAEEAGSPEAGSPFFDDLVQDCVQDPCLAPQSRSCVHVLATEPDPGFESESERGDGDGEGPLAGGLGCGATCASSDSSGGSDEGSGDGDEASGDVCSSRSQLEVTSEDSSFDLLYPEPSDAGDVTVTVTMGNPLFAKTSISPSAAAVGREEGPAEGVAAAAAAGGGTGSGGARRRLSFETTLDNPCFAASHTAVNNPYFRFEGAVPALLPHQTSMAATAVATVTAAHWHPCNPLAYEVPPLRVGLPPPPQQQQRQLPLPPQQHLPPHHHHHHQQSQQSQQSQQQQQQQSQAPGEQLKWPQREDAAVVVQEATKGEQVTPPVTPAKSPPPLLAVASLDSPTSPPALEDLRQHLEPAPAAAASSPTSPTAAISSVIPATATATASGPSIPSATATASPPPHPIPTAAAVLPPQHDSSPACGQPSPSAWVPPPPPLLHPPRPHRAGADRREVPEGVVAAVAEGPRGGRPPGAAKGPAGQPGSGPAHRPPWRPTACPHEAPGSRAPPVSAPGHQGSERSSFASRDAGPHHQPPPSDTAPGSSTTALPQRPPFRPPSKYAGGRGLQSHASGATRGSVASRKVSEESGAPLWGFMRPTMAFLAAAAAGDGGCSGGLGAGRRVGAQAGVHPGRELDNRPRWR</sequence>
<feature type="compositionally biased region" description="Polar residues" evidence="1">
    <location>
        <begin position="329"/>
        <end position="338"/>
    </location>
</feature>
<keyword evidence="3" id="KW-1185">Reference proteome</keyword>
<feature type="compositionally biased region" description="Low complexity" evidence="1">
    <location>
        <begin position="508"/>
        <end position="524"/>
    </location>
</feature>
<feature type="compositionally biased region" description="Basic and acidic residues" evidence="1">
    <location>
        <begin position="858"/>
        <end position="869"/>
    </location>
</feature>